<evidence type="ECO:0000313" key="2">
    <source>
        <dbReference type="Proteomes" id="UP000324222"/>
    </source>
</evidence>
<accession>A0A5B7EXG9</accession>
<name>A0A5B7EXG9_PORTR</name>
<comment type="caution">
    <text evidence="1">The sequence shown here is derived from an EMBL/GenBank/DDBJ whole genome shotgun (WGS) entry which is preliminary data.</text>
</comment>
<gene>
    <name evidence="1" type="ORF">E2C01_031363</name>
</gene>
<dbReference type="Proteomes" id="UP000324222">
    <property type="component" value="Unassembled WGS sequence"/>
</dbReference>
<organism evidence="1 2">
    <name type="scientific">Portunus trituberculatus</name>
    <name type="common">Swimming crab</name>
    <name type="synonym">Neptunus trituberculatus</name>
    <dbReference type="NCBI Taxonomy" id="210409"/>
    <lineage>
        <taxon>Eukaryota</taxon>
        <taxon>Metazoa</taxon>
        <taxon>Ecdysozoa</taxon>
        <taxon>Arthropoda</taxon>
        <taxon>Crustacea</taxon>
        <taxon>Multicrustacea</taxon>
        <taxon>Malacostraca</taxon>
        <taxon>Eumalacostraca</taxon>
        <taxon>Eucarida</taxon>
        <taxon>Decapoda</taxon>
        <taxon>Pleocyemata</taxon>
        <taxon>Brachyura</taxon>
        <taxon>Eubrachyura</taxon>
        <taxon>Portunoidea</taxon>
        <taxon>Portunidae</taxon>
        <taxon>Portuninae</taxon>
        <taxon>Portunus</taxon>
    </lineage>
</organism>
<sequence>MSCPLVRLVTSQREAGVSVAGTRLWSVTVTARDSINRRYLANDNSSQSFICAVIGGREAGLCNFQRLSRRPLIDG</sequence>
<evidence type="ECO:0000313" key="1">
    <source>
        <dbReference type="EMBL" id="MPC37867.1"/>
    </source>
</evidence>
<protein>
    <submittedName>
        <fullName evidence="1">Uncharacterized protein</fullName>
    </submittedName>
</protein>
<keyword evidence="2" id="KW-1185">Reference proteome</keyword>
<reference evidence="1 2" key="1">
    <citation type="submission" date="2019-05" db="EMBL/GenBank/DDBJ databases">
        <title>Another draft genome of Portunus trituberculatus and its Hox gene families provides insights of decapod evolution.</title>
        <authorList>
            <person name="Jeong J.-H."/>
            <person name="Song I."/>
            <person name="Kim S."/>
            <person name="Choi T."/>
            <person name="Kim D."/>
            <person name="Ryu S."/>
            <person name="Kim W."/>
        </authorList>
    </citation>
    <scope>NUCLEOTIDE SEQUENCE [LARGE SCALE GENOMIC DNA]</scope>
    <source>
        <tissue evidence="1">Muscle</tissue>
    </source>
</reference>
<dbReference type="EMBL" id="VSRR010003910">
    <property type="protein sequence ID" value="MPC37867.1"/>
    <property type="molecule type" value="Genomic_DNA"/>
</dbReference>
<proteinExistence type="predicted"/>
<dbReference type="AlphaFoldDB" id="A0A5B7EXG9"/>